<comment type="similarity">
    <text evidence="1">Belongs to the NAD(P)-dependent epimerase/dehydratase family.</text>
</comment>
<dbReference type="Pfam" id="PF01370">
    <property type="entry name" value="Epimerase"/>
    <property type="match status" value="1"/>
</dbReference>
<dbReference type="InterPro" id="IPR036291">
    <property type="entry name" value="NAD(P)-bd_dom_sf"/>
</dbReference>
<dbReference type="AlphaFoldDB" id="A0A8T7M5R0"/>
<dbReference type="InterPro" id="IPR001509">
    <property type="entry name" value="Epimerase_deHydtase"/>
</dbReference>
<evidence type="ECO:0000313" key="5">
    <source>
        <dbReference type="Proteomes" id="UP000521676"/>
    </source>
</evidence>
<dbReference type="Gene3D" id="3.40.50.720">
    <property type="entry name" value="NAD(P)-binding Rossmann-like Domain"/>
    <property type="match status" value="1"/>
</dbReference>
<feature type="domain" description="NAD-dependent epimerase/dehydratase" evidence="2">
    <location>
        <begin position="5"/>
        <end position="235"/>
    </location>
</feature>
<dbReference type="Proteomes" id="UP000521676">
    <property type="component" value="Unassembled WGS sequence"/>
</dbReference>
<gene>
    <name evidence="3" type="ORF">HXX08_16210</name>
    <name evidence="4" type="ORF">OZ401_002923</name>
</gene>
<sequence length="303" mass="33414">MQKTILVTGGEGFIGRMVCRTLLSSGLAVVSLDLAPYADRAGEVTFYQGNISDKASLTTLFQENKFNCIIHLASLLNSASRNNPVAATRVNILGSLHLLELARDYQIPRFIYGSSISIYGSYPPSQVVSESNLTLPEDVYGACKYYVETLGKSLSSQYGFNFVALRIATVLGAGSIVTSSPWRAELFGKAASNTPVVVHIPYRADQRFPFVHAEEVAAVLEKLVNAEEIQHEVYNTPAETWELGMLKHFLEQLNPNITITLGEAMVTGFPTMISGEVLQQEFTYTPTPLKERWLKQLEVLQGK</sequence>
<proteinExistence type="inferred from homology"/>
<dbReference type="CDD" id="cd08946">
    <property type="entry name" value="SDR_e"/>
    <property type="match status" value="1"/>
</dbReference>
<reference evidence="4" key="2">
    <citation type="journal article" date="2024" name="Nature">
        <title>Anoxygenic phototroph of the Chloroflexota uses a type I reaction centre.</title>
        <authorList>
            <person name="Tsuji J.M."/>
            <person name="Shaw N.A."/>
            <person name="Nagashima S."/>
            <person name="Venkiteswaran J.J."/>
            <person name="Schiff S.L."/>
            <person name="Watanabe T."/>
            <person name="Fukui M."/>
            <person name="Hanada S."/>
            <person name="Tank M."/>
            <person name="Neufeld J.D."/>
        </authorList>
    </citation>
    <scope>NUCLEOTIDE SEQUENCE</scope>
    <source>
        <strain evidence="4">L227-S17</strain>
    </source>
</reference>
<evidence type="ECO:0000259" key="2">
    <source>
        <dbReference type="Pfam" id="PF01370"/>
    </source>
</evidence>
<organism evidence="3 5">
    <name type="scientific">Candidatus Chlorohelix allophototropha</name>
    <dbReference type="NCBI Taxonomy" id="3003348"/>
    <lineage>
        <taxon>Bacteria</taxon>
        <taxon>Bacillati</taxon>
        <taxon>Chloroflexota</taxon>
        <taxon>Chloroflexia</taxon>
        <taxon>Candidatus Chloroheliales</taxon>
        <taxon>Candidatus Chloroheliaceae</taxon>
        <taxon>Candidatus Chlorohelix</taxon>
    </lineage>
</organism>
<dbReference type="SUPFAM" id="SSF51735">
    <property type="entry name" value="NAD(P)-binding Rossmann-fold domains"/>
    <property type="match status" value="1"/>
</dbReference>
<dbReference type="RefSeq" id="WP_341471204.1">
    <property type="nucleotide sequence ID" value="NZ_CP128400.1"/>
</dbReference>
<evidence type="ECO:0000313" key="3">
    <source>
        <dbReference type="EMBL" id="NWJ47403.1"/>
    </source>
</evidence>
<reference evidence="3 5" key="1">
    <citation type="submission" date="2020-06" db="EMBL/GenBank/DDBJ databases">
        <title>Anoxygenic phototrophic Chloroflexota member uses a Type I reaction center.</title>
        <authorList>
            <person name="Tsuji J.M."/>
            <person name="Shaw N.A."/>
            <person name="Nagashima S."/>
            <person name="Venkiteswaran J."/>
            <person name="Schiff S.L."/>
            <person name="Hanada S."/>
            <person name="Tank M."/>
            <person name="Neufeld J.D."/>
        </authorList>
    </citation>
    <scope>NUCLEOTIDE SEQUENCE [LARGE SCALE GENOMIC DNA]</scope>
    <source>
        <strain evidence="3">L227-S17</strain>
    </source>
</reference>
<accession>A0A8T7M5R0</accession>
<dbReference type="Proteomes" id="UP001431572">
    <property type="component" value="Chromosome 2"/>
</dbReference>
<evidence type="ECO:0000313" key="4">
    <source>
        <dbReference type="EMBL" id="WJW69315.1"/>
    </source>
</evidence>
<dbReference type="PANTHER" id="PTHR43000">
    <property type="entry name" value="DTDP-D-GLUCOSE 4,6-DEHYDRATASE-RELATED"/>
    <property type="match status" value="1"/>
</dbReference>
<dbReference type="EMBL" id="JACATZ010000003">
    <property type="protein sequence ID" value="NWJ47403.1"/>
    <property type="molecule type" value="Genomic_DNA"/>
</dbReference>
<name>A0A8T7M5R0_9CHLR</name>
<evidence type="ECO:0000313" key="6">
    <source>
        <dbReference type="Proteomes" id="UP001431572"/>
    </source>
</evidence>
<dbReference type="EMBL" id="CP128400">
    <property type="protein sequence ID" value="WJW69315.1"/>
    <property type="molecule type" value="Genomic_DNA"/>
</dbReference>
<keyword evidence="6" id="KW-1185">Reference proteome</keyword>
<protein>
    <submittedName>
        <fullName evidence="3">NAD(P)-dependent oxidoreductase</fullName>
    </submittedName>
</protein>
<evidence type="ECO:0000256" key="1">
    <source>
        <dbReference type="ARBA" id="ARBA00007637"/>
    </source>
</evidence>